<protein>
    <submittedName>
        <fullName evidence="1">Uncharacterized protein</fullName>
    </submittedName>
</protein>
<evidence type="ECO:0000313" key="1">
    <source>
        <dbReference type="EMBL" id="ELY77728.1"/>
    </source>
</evidence>
<comment type="caution">
    <text evidence="1">The sequence shown here is derived from an EMBL/GenBank/DDBJ whole genome shotgun (WGS) entry which is preliminary data.</text>
</comment>
<sequence>MALEPDNQEMARRRAMLTDTERELLDADEKSDRYYQAVSRVRRKINEELTEDVQLLEENHPELLTELRDVVCEDD</sequence>
<accession>L9YXS6</accession>
<evidence type="ECO:0000313" key="2">
    <source>
        <dbReference type="Proteomes" id="UP000011592"/>
    </source>
</evidence>
<gene>
    <name evidence="1" type="ORF">C486_14894</name>
</gene>
<name>L9YXS6_9EURY</name>
<reference evidence="1 2" key="1">
    <citation type="journal article" date="2014" name="PLoS Genet.">
        <title>Phylogenetically driven sequencing of extremely halophilic archaea reveals strategies for static and dynamic osmo-response.</title>
        <authorList>
            <person name="Becker E.A."/>
            <person name="Seitzer P.M."/>
            <person name="Tritt A."/>
            <person name="Larsen D."/>
            <person name="Krusor M."/>
            <person name="Yao A.I."/>
            <person name="Wu D."/>
            <person name="Madern D."/>
            <person name="Eisen J.A."/>
            <person name="Darling A.E."/>
            <person name="Facciotti M.T."/>
        </authorList>
    </citation>
    <scope>NUCLEOTIDE SEQUENCE [LARGE SCALE GENOMIC DNA]</scope>
    <source>
        <strain evidence="1 2">JCM 14663</strain>
    </source>
</reference>
<dbReference type="Proteomes" id="UP000011592">
    <property type="component" value="Unassembled WGS sequence"/>
</dbReference>
<keyword evidence="2" id="KW-1185">Reference proteome</keyword>
<organism evidence="1 2">
    <name type="scientific">Natrinema gari JCM 14663</name>
    <dbReference type="NCBI Taxonomy" id="1230459"/>
    <lineage>
        <taxon>Archaea</taxon>
        <taxon>Methanobacteriati</taxon>
        <taxon>Methanobacteriota</taxon>
        <taxon>Stenosarchaea group</taxon>
        <taxon>Halobacteria</taxon>
        <taxon>Halobacteriales</taxon>
        <taxon>Natrialbaceae</taxon>
        <taxon>Natrinema</taxon>
    </lineage>
</organism>
<dbReference type="EMBL" id="AOIJ01000060">
    <property type="protein sequence ID" value="ELY77728.1"/>
    <property type="molecule type" value="Genomic_DNA"/>
</dbReference>
<proteinExistence type="predicted"/>
<dbReference type="AlphaFoldDB" id="L9YXS6"/>
<dbReference type="PATRIC" id="fig|1230459.4.peg.2980"/>